<organism evidence="1">
    <name type="scientific">freshwater metagenome</name>
    <dbReference type="NCBI Taxonomy" id="449393"/>
    <lineage>
        <taxon>unclassified sequences</taxon>
        <taxon>metagenomes</taxon>
        <taxon>ecological metagenomes</taxon>
    </lineage>
</organism>
<proteinExistence type="predicted"/>
<dbReference type="EMBL" id="CAEZZT010000094">
    <property type="protein sequence ID" value="CAB4783818.1"/>
    <property type="molecule type" value="Genomic_DNA"/>
</dbReference>
<protein>
    <submittedName>
        <fullName evidence="1">Unannotated protein</fullName>
    </submittedName>
</protein>
<dbReference type="AlphaFoldDB" id="A0A6J6WLB0"/>
<sequence length="91" mass="9708">MAHGCIERCRGRPSRRSAKAIVIAVSGAEMLSERSSGKFSSVFEILRARTCGMDLANISISMPGKPSAAPASRIACRARYVSTIATVAHRD</sequence>
<name>A0A6J6WLB0_9ZZZZ</name>
<accession>A0A6J6WLB0</accession>
<gene>
    <name evidence="1" type="ORF">UFOPK2918_01113</name>
</gene>
<evidence type="ECO:0000313" key="1">
    <source>
        <dbReference type="EMBL" id="CAB4783818.1"/>
    </source>
</evidence>
<reference evidence="1" key="1">
    <citation type="submission" date="2020-05" db="EMBL/GenBank/DDBJ databases">
        <authorList>
            <person name="Chiriac C."/>
            <person name="Salcher M."/>
            <person name="Ghai R."/>
            <person name="Kavagutti S V."/>
        </authorList>
    </citation>
    <scope>NUCLEOTIDE SEQUENCE</scope>
</reference>